<accession>A0AAN9FQA9</accession>
<keyword evidence="3" id="KW-1185">Reference proteome</keyword>
<name>A0AAN9FQA9_CLITE</name>
<protein>
    <submittedName>
        <fullName evidence="2">Uncharacterized protein</fullName>
    </submittedName>
</protein>
<comment type="caution">
    <text evidence="2">The sequence shown here is derived from an EMBL/GenBank/DDBJ whole genome shotgun (WGS) entry which is preliminary data.</text>
</comment>
<reference evidence="2 3" key="1">
    <citation type="submission" date="2024-01" db="EMBL/GenBank/DDBJ databases">
        <title>The genomes of 5 underutilized Papilionoideae crops provide insights into root nodulation and disease resistance.</title>
        <authorList>
            <person name="Yuan L."/>
        </authorList>
    </citation>
    <scope>NUCLEOTIDE SEQUENCE [LARGE SCALE GENOMIC DNA]</scope>
    <source>
        <strain evidence="2">LY-2023</strain>
        <tissue evidence="2">Leaf</tissue>
    </source>
</reference>
<evidence type="ECO:0000256" key="1">
    <source>
        <dbReference type="SAM" id="Phobius"/>
    </source>
</evidence>
<dbReference type="Proteomes" id="UP001359559">
    <property type="component" value="Unassembled WGS sequence"/>
</dbReference>
<proteinExistence type="predicted"/>
<dbReference type="EMBL" id="JAYKXN010000006">
    <property type="protein sequence ID" value="KAK7279151.1"/>
    <property type="molecule type" value="Genomic_DNA"/>
</dbReference>
<feature type="transmembrane region" description="Helical" evidence="1">
    <location>
        <begin position="62"/>
        <end position="89"/>
    </location>
</feature>
<gene>
    <name evidence="2" type="ORF">RJT34_24197</name>
</gene>
<keyword evidence="1" id="KW-0472">Membrane</keyword>
<organism evidence="2 3">
    <name type="scientific">Clitoria ternatea</name>
    <name type="common">Butterfly pea</name>
    <dbReference type="NCBI Taxonomy" id="43366"/>
    <lineage>
        <taxon>Eukaryota</taxon>
        <taxon>Viridiplantae</taxon>
        <taxon>Streptophyta</taxon>
        <taxon>Embryophyta</taxon>
        <taxon>Tracheophyta</taxon>
        <taxon>Spermatophyta</taxon>
        <taxon>Magnoliopsida</taxon>
        <taxon>eudicotyledons</taxon>
        <taxon>Gunneridae</taxon>
        <taxon>Pentapetalae</taxon>
        <taxon>rosids</taxon>
        <taxon>fabids</taxon>
        <taxon>Fabales</taxon>
        <taxon>Fabaceae</taxon>
        <taxon>Papilionoideae</taxon>
        <taxon>50 kb inversion clade</taxon>
        <taxon>NPAAA clade</taxon>
        <taxon>indigoferoid/millettioid clade</taxon>
        <taxon>Phaseoleae</taxon>
        <taxon>Clitoria</taxon>
    </lineage>
</organism>
<keyword evidence="1" id="KW-1133">Transmembrane helix</keyword>
<evidence type="ECO:0000313" key="3">
    <source>
        <dbReference type="Proteomes" id="UP001359559"/>
    </source>
</evidence>
<sequence length="106" mass="11835">MLIPLISGGSPTTVPHLRRLSVPQQATLAQNSDGRKYCEYDSDIATGLASRAFLLHRLTKSIIFLFVTFTLHLLLASSALSSSSCRALFRELLKQSSMFFFRISRL</sequence>
<dbReference type="AlphaFoldDB" id="A0AAN9FQA9"/>
<keyword evidence="1" id="KW-0812">Transmembrane</keyword>
<evidence type="ECO:0000313" key="2">
    <source>
        <dbReference type="EMBL" id="KAK7279151.1"/>
    </source>
</evidence>